<keyword evidence="5 7" id="KW-1133">Transmembrane helix</keyword>
<feature type="transmembrane region" description="Helical" evidence="7">
    <location>
        <begin position="39"/>
        <end position="62"/>
    </location>
</feature>
<feature type="transmembrane region" description="Helical" evidence="7">
    <location>
        <begin position="102"/>
        <end position="124"/>
    </location>
</feature>
<dbReference type="GO" id="GO:0016020">
    <property type="term" value="C:membrane"/>
    <property type="evidence" value="ECO:0007669"/>
    <property type="project" value="UniProtKB-SubCell"/>
</dbReference>
<comment type="subcellular location">
    <subcellularLocation>
        <location evidence="1">Membrane</location>
    </subcellularLocation>
</comment>
<dbReference type="InterPro" id="IPR030182">
    <property type="entry name" value="PUP_plant"/>
</dbReference>
<reference evidence="8 9" key="1">
    <citation type="journal article" date="2006" name="Science">
        <title>The genome of black cottonwood, Populus trichocarpa (Torr. &amp; Gray).</title>
        <authorList>
            <person name="Tuskan G.A."/>
            <person name="Difazio S."/>
            <person name="Jansson S."/>
            <person name="Bohlmann J."/>
            <person name="Grigoriev I."/>
            <person name="Hellsten U."/>
            <person name="Putnam N."/>
            <person name="Ralph S."/>
            <person name="Rombauts S."/>
            <person name="Salamov A."/>
            <person name="Schein J."/>
            <person name="Sterck L."/>
            <person name="Aerts A."/>
            <person name="Bhalerao R.R."/>
            <person name="Bhalerao R.P."/>
            <person name="Blaudez D."/>
            <person name="Boerjan W."/>
            <person name="Brun A."/>
            <person name="Brunner A."/>
            <person name="Busov V."/>
            <person name="Campbell M."/>
            <person name="Carlson J."/>
            <person name="Chalot M."/>
            <person name="Chapman J."/>
            <person name="Chen G.L."/>
            <person name="Cooper D."/>
            <person name="Coutinho P.M."/>
            <person name="Couturier J."/>
            <person name="Covert S."/>
            <person name="Cronk Q."/>
            <person name="Cunningham R."/>
            <person name="Davis J."/>
            <person name="Degroeve S."/>
            <person name="Dejardin A."/>
            <person name="Depamphilis C."/>
            <person name="Detter J."/>
            <person name="Dirks B."/>
            <person name="Dubchak I."/>
            <person name="Duplessis S."/>
            <person name="Ehlting J."/>
            <person name="Ellis B."/>
            <person name="Gendler K."/>
            <person name="Goodstein D."/>
            <person name="Gribskov M."/>
            <person name="Grimwood J."/>
            <person name="Groover A."/>
            <person name="Gunter L."/>
            <person name="Hamberger B."/>
            <person name="Heinze B."/>
            <person name="Helariutta Y."/>
            <person name="Henrissat B."/>
            <person name="Holligan D."/>
            <person name="Holt R."/>
            <person name="Huang W."/>
            <person name="Islam-Faridi N."/>
            <person name="Jones S."/>
            <person name="Jones-Rhoades M."/>
            <person name="Jorgensen R."/>
            <person name="Joshi C."/>
            <person name="Kangasjarvi J."/>
            <person name="Karlsson J."/>
            <person name="Kelleher C."/>
            <person name="Kirkpatrick R."/>
            <person name="Kirst M."/>
            <person name="Kohler A."/>
            <person name="Kalluri U."/>
            <person name="Larimer F."/>
            <person name="Leebens-Mack J."/>
            <person name="Leple J.C."/>
            <person name="Locascio P."/>
            <person name="Lou Y."/>
            <person name="Lucas S."/>
            <person name="Martin F."/>
            <person name="Montanini B."/>
            <person name="Napoli C."/>
            <person name="Nelson D.R."/>
            <person name="Nelson C."/>
            <person name="Nieminen K."/>
            <person name="Nilsson O."/>
            <person name="Pereda V."/>
            <person name="Peter G."/>
            <person name="Philippe R."/>
            <person name="Pilate G."/>
            <person name="Poliakov A."/>
            <person name="Razumovskaya J."/>
            <person name="Richardson P."/>
            <person name="Rinaldi C."/>
            <person name="Ritland K."/>
            <person name="Rouze P."/>
            <person name="Ryaboy D."/>
            <person name="Schmutz J."/>
            <person name="Schrader J."/>
            <person name="Segerman B."/>
            <person name="Shin H."/>
            <person name="Siddiqui A."/>
            <person name="Sterky F."/>
            <person name="Terry A."/>
            <person name="Tsai C.J."/>
            <person name="Uberbacher E."/>
            <person name="Unneberg P."/>
            <person name="Vahala J."/>
            <person name="Wall K."/>
            <person name="Wessler S."/>
            <person name="Yang G."/>
            <person name="Yin T."/>
            <person name="Douglas C."/>
            <person name="Marra M."/>
            <person name="Sandberg G."/>
            <person name="Van de Peer Y."/>
            <person name="Rokhsar D."/>
        </authorList>
    </citation>
    <scope>NUCLEOTIDE SEQUENCE [LARGE SCALE GENOMIC DNA]</scope>
    <source>
        <strain evidence="9">cv. Nisqually</strain>
    </source>
</reference>
<evidence type="ECO:0000313" key="9">
    <source>
        <dbReference type="Proteomes" id="UP000006729"/>
    </source>
</evidence>
<evidence type="ECO:0000256" key="3">
    <source>
        <dbReference type="ARBA" id="ARBA00022448"/>
    </source>
</evidence>
<evidence type="ECO:0000256" key="6">
    <source>
        <dbReference type="ARBA" id="ARBA00023136"/>
    </source>
</evidence>
<keyword evidence="9" id="KW-1185">Reference proteome</keyword>
<evidence type="ECO:0000256" key="4">
    <source>
        <dbReference type="ARBA" id="ARBA00022692"/>
    </source>
</evidence>
<sequence length="192" mass="21260">MVFCRSAGSDHLCSFECSFPASSLLTRVYYSNGGESKWIISWMAVAGWSLTALILFPSYFFVDSSPTPPTFKLLVSYIVLGSLSAADNLMYAYAYAYLPASIAALLASSSLIGMIMSASVILLHDPVKGFKVLPRIITSWGFSSYTSMEIPLLVLKIPNHDLLASSHRIFFLFCSCYIAVIHNYVTFLHYMV</sequence>
<name>A0A2K1WZ58_POPTR</name>
<dbReference type="AlphaFoldDB" id="A0A2K1WZ58"/>
<evidence type="ECO:0000256" key="1">
    <source>
        <dbReference type="ARBA" id="ARBA00004370"/>
    </source>
</evidence>
<organism evidence="8 9">
    <name type="scientific">Populus trichocarpa</name>
    <name type="common">Western balsam poplar</name>
    <name type="synonym">Populus balsamifera subsp. trichocarpa</name>
    <dbReference type="NCBI Taxonomy" id="3694"/>
    <lineage>
        <taxon>Eukaryota</taxon>
        <taxon>Viridiplantae</taxon>
        <taxon>Streptophyta</taxon>
        <taxon>Embryophyta</taxon>
        <taxon>Tracheophyta</taxon>
        <taxon>Spermatophyta</taxon>
        <taxon>Magnoliopsida</taxon>
        <taxon>eudicotyledons</taxon>
        <taxon>Gunneridae</taxon>
        <taxon>Pentapetalae</taxon>
        <taxon>rosids</taxon>
        <taxon>fabids</taxon>
        <taxon>Malpighiales</taxon>
        <taxon>Salicaceae</taxon>
        <taxon>Saliceae</taxon>
        <taxon>Populus</taxon>
    </lineage>
</organism>
<dbReference type="GO" id="GO:0015211">
    <property type="term" value="F:purine nucleoside transmembrane transporter activity"/>
    <property type="evidence" value="ECO:0007669"/>
    <property type="project" value="InterPro"/>
</dbReference>
<evidence type="ECO:0000313" key="8">
    <source>
        <dbReference type="EMBL" id="PNS93798.1"/>
    </source>
</evidence>
<protein>
    <submittedName>
        <fullName evidence="8">Uncharacterized protein</fullName>
    </submittedName>
</protein>
<evidence type="ECO:0000256" key="5">
    <source>
        <dbReference type="ARBA" id="ARBA00022989"/>
    </source>
</evidence>
<dbReference type="PANTHER" id="PTHR31376:SF10">
    <property type="entry name" value="PURINE PERMEASE 5-RELATED"/>
    <property type="match status" value="1"/>
</dbReference>
<evidence type="ECO:0000256" key="2">
    <source>
        <dbReference type="ARBA" id="ARBA00006213"/>
    </source>
</evidence>
<dbReference type="EMBL" id="CM009307">
    <property type="protein sequence ID" value="PNS93798.1"/>
    <property type="molecule type" value="Genomic_DNA"/>
</dbReference>
<dbReference type="PANTHER" id="PTHR31376">
    <property type="entry name" value="OS09G0467300 PROTEIN-RELATED"/>
    <property type="match status" value="1"/>
</dbReference>
<feature type="transmembrane region" description="Helical" evidence="7">
    <location>
        <begin position="169"/>
        <end position="190"/>
    </location>
</feature>
<proteinExistence type="inferred from homology"/>
<evidence type="ECO:0000256" key="7">
    <source>
        <dbReference type="SAM" id="Phobius"/>
    </source>
</evidence>
<accession>A0A2K1WZ58</accession>
<comment type="similarity">
    <text evidence="2">Belongs to the purine permeases (TC 2.A.7.14) family.</text>
</comment>
<dbReference type="Proteomes" id="UP000006729">
    <property type="component" value="Chromosome 18"/>
</dbReference>
<dbReference type="GO" id="GO:0005345">
    <property type="term" value="F:purine nucleobase transmembrane transporter activity"/>
    <property type="evidence" value="ECO:0007669"/>
    <property type="project" value="UniProtKB-ARBA"/>
</dbReference>
<feature type="transmembrane region" description="Helical" evidence="7">
    <location>
        <begin position="74"/>
        <end position="96"/>
    </location>
</feature>
<dbReference type="InParanoid" id="A0A2K1WZ58"/>
<keyword evidence="3" id="KW-0813">Transport</keyword>
<gene>
    <name evidence="8" type="ORF">POPTR_018G107200</name>
</gene>
<keyword evidence="6 7" id="KW-0472">Membrane</keyword>
<dbReference type="Pfam" id="PF16913">
    <property type="entry name" value="PUNUT"/>
    <property type="match status" value="1"/>
</dbReference>
<dbReference type="STRING" id="3694.A0A2K1WZ58"/>
<dbReference type="GO" id="GO:0022857">
    <property type="term" value="F:transmembrane transporter activity"/>
    <property type="evidence" value="ECO:0000318"/>
    <property type="project" value="GO_Central"/>
</dbReference>
<keyword evidence="4 7" id="KW-0812">Transmembrane</keyword>